<sequence length="168" mass="16687">MTNRPDLPPARRWGATALVLALVGVLAGCGPAATRTDDANVLGSVSDHLDDSSSAVASAELAVRGSAAGRLPDVTADVVVGDAAETATGAVHGIGTVVLSTADAEQVRDDALDAASGAVGPVTAARTWLGRPSSSSADEVLRALDDAATALDDASGAVRHVQWARTAP</sequence>
<evidence type="ECO:0000313" key="1">
    <source>
        <dbReference type="EMBL" id="GAA4706011.1"/>
    </source>
</evidence>
<accession>A0ABP8XHV6</accession>
<evidence type="ECO:0008006" key="3">
    <source>
        <dbReference type="Google" id="ProtNLM"/>
    </source>
</evidence>
<evidence type="ECO:0000313" key="2">
    <source>
        <dbReference type="Proteomes" id="UP001500843"/>
    </source>
</evidence>
<dbReference type="EMBL" id="BAABHM010000012">
    <property type="protein sequence ID" value="GAA4706011.1"/>
    <property type="molecule type" value="Genomic_DNA"/>
</dbReference>
<dbReference type="RefSeq" id="WP_253869414.1">
    <property type="nucleotide sequence ID" value="NZ_BAABHM010000012.1"/>
</dbReference>
<dbReference type="PROSITE" id="PS51257">
    <property type="entry name" value="PROKAR_LIPOPROTEIN"/>
    <property type="match status" value="1"/>
</dbReference>
<keyword evidence="2" id="KW-1185">Reference proteome</keyword>
<proteinExistence type="predicted"/>
<gene>
    <name evidence="1" type="ORF">GCM10023198_30000</name>
</gene>
<protein>
    <recommendedName>
        <fullName evidence="3">Lipoprotein</fullName>
    </recommendedName>
</protein>
<comment type="caution">
    <text evidence="1">The sequence shown here is derived from an EMBL/GenBank/DDBJ whole genome shotgun (WGS) entry which is preliminary data.</text>
</comment>
<reference evidence="2" key="1">
    <citation type="journal article" date="2019" name="Int. J. Syst. Evol. Microbiol.">
        <title>The Global Catalogue of Microorganisms (GCM) 10K type strain sequencing project: providing services to taxonomists for standard genome sequencing and annotation.</title>
        <authorList>
            <consortium name="The Broad Institute Genomics Platform"/>
            <consortium name="The Broad Institute Genome Sequencing Center for Infectious Disease"/>
            <person name="Wu L."/>
            <person name="Ma J."/>
        </authorList>
    </citation>
    <scope>NUCLEOTIDE SEQUENCE [LARGE SCALE GENOMIC DNA]</scope>
    <source>
        <strain evidence="2">JCM 17975</strain>
    </source>
</reference>
<dbReference type="Proteomes" id="UP001500843">
    <property type="component" value="Unassembled WGS sequence"/>
</dbReference>
<organism evidence="1 2">
    <name type="scientific">Promicromonospora umidemergens</name>
    <dbReference type="NCBI Taxonomy" id="629679"/>
    <lineage>
        <taxon>Bacteria</taxon>
        <taxon>Bacillati</taxon>
        <taxon>Actinomycetota</taxon>
        <taxon>Actinomycetes</taxon>
        <taxon>Micrococcales</taxon>
        <taxon>Promicromonosporaceae</taxon>
        <taxon>Promicromonospora</taxon>
    </lineage>
</organism>
<name>A0ABP8XHV6_9MICO</name>